<feature type="domain" description="USP" evidence="4">
    <location>
        <begin position="1"/>
        <end position="120"/>
    </location>
</feature>
<keyword evidence="6" id="KW-1185">Reference proteome</keyword>
<evidence type="ECO:0000259" key="4">
    <source>
        <dbReference type="PROSITE" id="PS50235"/>
    </source>
</evidence>
<proteinExistence type="predicted"/>
<dbReference type="InterPro" id="IPR028889">
    <property type="entry name" value="USP"/>
</dbReference>
<comment type="caution">
    <text evidence="5">The sequence shown here is derived from an EMBL/GenBank/DDBJ whole genome shotgun (WGS) entry which is preliminary data.</text>
</comment>
<sequence length="133" mass="14886">PSLVLCSSSALSCWCLPSDAPYLRCTDLNRFSFSRYAIRKSTAHVEFPLYGLSLRQFAADKAGNPVYDLYAVCNHTGTVNGGHYTAYCRSGGRWHVYNDSRLVLRLVPRHSAIPGSFRRWWGAGVGRRRGQGE</sequence>
<dbReference type="GO" id="GO:0004843">
    <property type="term" value="F:cysteine-type deubiquitinase activity"/>
    <property type="evidence" value="ECO:0007669"/>
    <property type="project" value="UniProtKB-EC"/>
</dbReference>
<dbReference type="EMBL" id="BEZZ01142086">
    <property type="protein sequence ID" value="GCC45009.1"/>
    <property type="molecule type" value="Genomic_DNA"/>
</dbReference>
<dbReference type="InterPro" id="IPR050185">
    <property type="entry name" value="Ub_carboxyl-term_hydrolase"/>
</dbReference>
<evidence type="ECO:0000256" key="3">
    <source>
        <dbReference type="ARBA" id="ARBA00022801"/>
    </source>
</evidence>
<dbReference type="Pfam" id="PF00443">
    <property type="entry name" value="UCH"/>
    <property type="match status" value="1"/>
</dbReference>
<dbReference type="Gene3D" id="3.90.70.10">
    <property type="entry name" value="Cysteine proteinases"/>
    <property type="match status" value="1"/>
</dbReference>
<dbReference type="EC" id="3.4.19.12" evidence="2"/>
<dbReference type="AlphaFoldDB" id="A0A401TQX3"/>
<feature type="non-terminal residue" evidence="5">
    <location>
        <position position="1"/>
    </location>
</feature>
<dbReference type="Proteomes" id="UP000287033">
    <property type="component" value="Unassembled WGS sequence"/>
</dbReference>
<dbReference type="InterPro" id="IPR038765">
    <property type="entry name" value="Papain-like_cys_pep_sf"/>
</dbReference>
<feature type="non-terminal residue" evidence="5">
    <location>
        <position position="133"/>
    </location>
</feature>
<dbReference type="PROSITE" id="PS50235">
    <property type="entry name" value="USP_3"/>
    <property type="match status" value="1"/>
</dbReference>
<dbReference type="InterPro" id="IPR018200">
    <property type="entry name" value="USP_CS"/>
</dbReference>
<comment type="catalytic activity">
    <reaction evidence="1">
        <text>Thiol-dependent hydrolysis of ester, thioester, amide, peptide and isopeptide bonds formed by the C-terminal Gly of ubiquitin (a 76-residue protein attached to proteins as an intracellular targeting signal).</text>
        <dbReference type="EC" id="3.4.19.12"/>
    </reaction>
</comment>
<evidence type="ECO:0000313" key="6">
    <source>
        <dbReference type="Proteomes" id="UP000287033"/>
    </source>
</evidence>
<evidence type="ECO:0000313" key="5">
    <source>
        <dbReference type="EMBL" id="GCC45009.1"/>
    </source>
</evidence>
<dbReference type="STRING" id="137246.A0A401TQX3"/>
<protein>
    <recommendedName>
        <fullName evidence="2">ubiquitinyl hydrolase 1</fullName>
        <ecNumber evidence="2">3.4.19.12</ecNumber>
    </recommendedName>
</protein>
<dbReference type="GO" id="GO:0016579">
    <property type="term" value="P:protein deubiquitination"/>
    <property type="evidence" value="ECO:0007669"/>
    <property type="project" value="InterPro"/>
</dbReference>
<dbReference type="PROSITE" id="PS00973">
    <property type="entry name" value="USP_2"/>
    <property type="match status" value="1"/>
</dbReference>
<dbReference type="OrthoDB" id="265306at2759"/>
<dbReference type="InterPro" id="IPR001394">
    <property type="entry name" value="Peptidase_C19_UCH"/>
</dbReference>
<evidence type="ECO:0000256" key="1">
    <source>
        <dbReference type="ARBA" id="ARBA00000707"/>
    </source>
</evidence>
<dbReference type="SUPFAM" id="SSF54001">
    <property type="entry name" value="Cysteine proteinases"/>
    <property type="match status" value="1"/>
</dbReference>
<organism evidence="5 6">
    <name type="scientific">Chiloscyllium punctatum</name>
    <name type="common">Brownbanded bambooshark</name>
    <name type="synonym">Hemiscyllium punctatum</name>
    <dbReference type="NCBI Taxonomy" id="137246"/>
    <lineage>
        <taxon>Eukaryota</taxon>
        <taxon>Metazoa</taxon>
        <taxon>Chordata</taxon>
        <taxon>Craniata</taxon>
        <taxon>Vertebrata</taxon>
        <taxon>Chondrichthyes</taxon>
        <taxon>Elasmobranchii</taxon>
        <taxon>Galeomorphii</taxon>
        <taxon>Galeoidea</taxon>
        <taxon>Orectolobiformes</taxon>
        <taxon>Hemiscylliidae</taxon>
        <taxon>Chiloscyllium</taxon>
    </lineage>
</organism>
<dbReference type="PANTHER" id="PTHR21646">
    <property type="entry name" value="UBIQUITIN CARBOXYL-TERMINAL HYDROLASE"/>
    <property type="match status" value="1"/>
</dbReference>
<name>A0A401TQX3_CHIPU</name>
<evidence type="ECO:0000256" key="2">
    <source>
        <dbReference type="ARBA" id="ARBA00012759"/>
    </source>
</evidence>
<reference evidence="5 6" key="1">
    <citation type="journal article" date="2018" name="Nat. Ecol. Evol.">
        <title>Shark genomes provide insights into elasmobranch evolution and the origin of vertebrates.</title>
        <authorList>
            <person name="Hara Y"/>
            <person name="Yamaguchi K"/>
            <person name="Onimaru K"/>
            <person name="Kadota M"/>
            <person name="Koyanagi M"/>
            <person name="Keeley SD"/>
            <person name="Tatsumi K"/>
            <person name="Tanaka K"/>
            <person name="Motone F"/>
            <person name="Kageyama Y"/>
            <person name="Nozu R"/>
            <person name="Adachi N"/>
            <person name="Nishimura O"/>
            <person name="Nakagawa R"/>
            <person name="Tanegashima C"/>
            <person name="Kiyatake I"/>
            <person name="Matsumoto R"/>
            <person name="Murakumo K"/>
            <person name="Nishida K"/>
            <person name="Terakita A"/>
            <person name="Kuratani S"/>
            <person name="Sato K"/>
            <person name="Hyodo S Kuraku.S."/>
        </authorList>
    </citation>
    <scope>NUCLEOTIDE SEQUENCE [LARGE SCALE GENOMIC DNA]</scope>
</reference>
<gene>
    <name evidence="5" type="ORF">chiPu_0028856</name>
</gene>
<dbReference type="PANTHER" id="PTHR21646:SF6">
    <property type="entry name" value="UBIQUITIN CARBOXYL-TERMINAL HYDROLASE 21"/>
    <property type="match status" value="1"/>
</dbReference>
<accession>A0A401TQX3</accession>
<keyword evidence="3" id="KW-0378">Hydrolase</keyword>